<dbReference type="Proteomes" id="UP000268007">
    <property type="component" value="Unassembled WGS sequence"/>
</dbReference>
<evidence type="ECO:0000313" key="9">
    <source>
        <dbReference type="EMBL" id="RKR81688.1"/>
    </source>
</evidence>
<evidence type="ECO:0000313" key="10">
    <source>
        <dbReference type="Proteomes" id="UP000268007"/>
    </source>
</evidence>
<dbReference type="AlphaFoldDB" id="A0A495IZZ6"/>
<name>A0A495IZZ6_9SPHI</name>
<evidence type="ECO:0000259" key="7">
    <source>
        <dbReference type="Pfam" id="PF18962"/>
    </source>
</evidence>
<dbReference type="PROSITE" id="PS00138">
    <property type="entry name" value="SUBTILASE_SER"/>
    <property type="match status" value="1"/>
</dbReference>
<dbReference type="InterPro" id="IPR036852">
    <property type="entry name" value="Peptidase_S8/S53_dom_sf"/>
</dbReference>
<accession>A0A495IZZ6</accession>
<dbReference type="GO" id="GO:0004252">
    <property type="term" value="F:serine-type endopeptidase activity"/>
    <property type="evidence" value="ECO:0007669"/>
    <property type="project" value="UniProtKB-UniRule"/>
</dbReference>
<dbReference type="InterPro" id="IPR045474">
    <property type="entry name" value="GEVED"/>
</dbReference>
<feature type="active site" description="Charge relay system" evidence="5">
    <location>
        <position position="131"/>
    </location>
</feature>
<dbReference type="InterPro" id="IPR000209">
    <property type="entry name" value="Peptidase_S8/S53_dom"/>
</dbReference>
<evidence type="ECO:0000256" key="2">
    <source>
        <dbReference type="ARBA" id="ARBA00022670"/>
    </source>
</evidence>
<dbReference type="GO" id="GO:0006508">
    <property type="term" value="P:proteolysis"/>
    <property type="evidence" value="ECO:0007669"/>
    <property type="project" value="UniProtKB-KW"/>
</dbReference>
<feature type="domain" description="Peptidase S8/S53" evidence="6">
    <location>
        <begin position="146"/>
        <end position="439"/>
    </location>
</feature>
<dbReference type="Pfam" id="PF18962">
    <property type="entry name" value="Por_Secre_tail"/>
    <property type="match status" value="1"/>
</dbReference>
<dbReference type="RefSeq" id="WP_121197366.1">
    <property type="nucleotide sequence ID" value="NZ_RBKU01000001.1"/>
</dbReference>
<protein>
    <submittedName>
        <fullName evidence="9">Putative secreted protein (Por secretion system target)</fullName>
    </submittedName>
</protein>
<keyword evidence="4 5" id="KW-0720">Serine protease</keyword>
<sequence>MRKLYPRIFLFFVFVLLSNVALPQQILTDAFKAKELVGLSASLNTSNAASRKKAYDMARKKGWITFKVKPDGTTISLQGVDASGFPIYLTTYSNVIAAATTRTNTVQPGGTLDLNLNGSSAALANKLAIWDAGLVYTSHQEFAGKTITNRDGATSISDHSNHVAGTMIAKGVYAPAKGMAFGATSLISYDYNNDNTEMAAAASALLVSNHSYGYIAGWYYNDTQARWEWYGLPGDTEDYKFGFYDTNTRTYDQIAYNAPKYLIVIAAGNNRGETGPAVGTTYYGYASRTDATIVNKGLRPATISSNDGYDIISLTGTAKNVLTVSAVNPLPNGPATAADVQVAYFSSFGPTDDGRVKPDICGDGVNVLSTGVGSTDAYLTLSGTSMATPNVSGSLFLLQEYYAQKNSGNFMLSSTLKGLVCHTALDAGNPGPDYIYGWGLLDMSKAAQAITDNGTKSIVSEKTITQGQVQTYNVTASGVGPLRATIAWTDPAGTATAAGTLNSRTPKLVNDLDIRVSDGTTTYKPWVLSPTNPSANATTGDNVVDNVEQVYIANAVPGVSYTITVSHKGTLSSGSQAYSLIVTGIGGSVYCASGPSSSADSRINNFTLSNINNTPAPGCTTYSDYTSLTATLEQGKTYPLSLTVGTCGANFNKIAKVFIDWNENGNFTDAGELVATSGVINGVGTFNTNITVPATVVPGNVSLMRIVLSETSDATTIAPCGTYAKGETQDYKVTFTQASVDAGITAINTPAASGTCPANNSNVSVKVKNFGTSTLTSIPVTVTITSAQGVVTTLNETYTGSLAPLADDDFNLTGTFAAAGGATYTITATTTLAADPIASNNQTTATAVINNSPVITASSASFCTDAKTYNLSATGSGQVFWYKNISDVVPFTFGSNVITAQTPVNNTFYSGLNDFSANVGPATKNVFTGGGYNQFTPSVTVTTKVPVLIKSARLYIGYPGKITFSASTLAGAVVSTTTINAAATRTTPGLGVQNDDPNDQGKVYNLNLALPSAGTYLISVSYADNATIYRNSATVTGYPFSIGNIFSISGNTVTSTTDTAAYKAYYYYFYDMHVQSLDCPGVARTAVAVVKPIITLNGSVLTSNFSQGNQWYLNGTLIAGATGQTYTPVRSGIYRVDVTVASGCISKANDFSFVLPAKDNSSDGAEIALALFPVPSNGKVNLAFTAVKDEQLSISVVNMLGQYAYKDTRNITAGPYNTILDLSGLASGAYFVRLGIGDKTYTRKISIVK</sequence>
<dbReference type="InterPro" id="IPR026444">
    <property type="entry name" value="Secre_tail"/>
</dbReference>
<dbReference type="InterPro" id="IPR023828">
    <property type="entry name" value="Peptidase_S8_Ser-AS"/>
</dbReference>
<dbReference type="EMBL" id="RBKU01000001">
    <property type="protein sequence ID" value="RKR81688.1"/>
    <property type="molecule type" value="Genomic_DNA"/>
</dbReference>
<comment type="caution">
    <text evidence="9">The sequence shown here is derived from an EMBL/GenBank/DDBJ whole genome shotgun (WGS) entry which is preliminary data.</text>
</comment>
<dbReference type="PROSITE" id="PS51892">
    <property type="entry name" value="SUBTILASE"/>
    <property type="match status" value="1"/>
</dbReference>
<proteinExistence type="inferred from homology"/>
<gene>
    <name evidence="9" type="ORF">BDD43_1838</name>
</gene>
<evidence type="ECO:0000256" key="3">
    <source>
        <dbReference type="ARBA" id="ARBA00022801"/>
    </source>
</evidence>
<feature type="active site" description="Charge relay system" evidence="5">
    <location>
        <position position="159"/>
    </location>
</feature>
<keyword evidence="3 5" id="KW-0378">Hydrolase</keyword>
<evidence type="ECO:0000259" key="6">
    <source>
        <dbReference type="Pfam" id="PF00082"/>
    </source>
</evidence>
<dbReference type="NCBIfam" id="TIGR04183">
    <property type="entry name" value="Por_Secre_tail"/>
    <property type="match status" value="1"/>
</dbReference>
<comment type="similarity">
    <text evidence="1 5">Belongs to the peptidase S8 family.</text>
</comment>
<evidence type="ECO:0000256" key="4">
    <source>
        <dbReference type="ARBA" id="ARBA00022825"/>
    </source>
</evidence>
<feature type="active site" description="Charge relay system" evidence="5">
    <location>
        <position position="385"/>
    </location>
</feature>
<feature type="domain" description="Secretion system C-terminal sorting" evidence="7">
    <location>
        <begin position="1171"/>
        <end position="1247"/>
    </location>
</feature>
<dbReference type="OrthoDB" id="9792152at2"/>
<evidence type="ECO:0000256" key="5">
    <source>
        <dbReference type="PROSITE-ProRule" id="PRU01240"/>
    </source>
</evidence>
<evidence type="ECO:0000259" key="8">
    <source>
        <dbReference type="Pfam" id="PF20009"/>
    </source>
</evidence>
<dbReference type="InterPro" id="IPR051048">
    <property type="entry name" value="Peptidase_S8/S53_subtilisin"/>
</dbReference>
<feature type="domain" description="GEVED" evidence="8">
    <location>
        <begin position="656"/>
        <end position="734"/>
    </location>
</feature>
<dbReference type="Pfam" id="PF20009">
    <property type="entry name" value="GEVED"/>
    <property type="match status" value="1"/>
</dbReference>
<dbReference type="PANTHER" id="PTHR43399">
    <property type="entry name" value="SUBTILISIN-RELATED"/>
    <property type="match status" value="1"/>
</dbReference>
<evidence type="ECO:0000256" key="1">
    <source>
        <dbReference type="ARBA" id="ARBA00011073"/>
    </source>
</evidence>
<dbReference type="InterPro" id="IPR008979">
    <property type="entry name" value="Galactose-bd-like_sf"/>
</dbReference>
<keyword evidence="10" id="KW-1185">Reference proteome</keyword>
<dbReference type="SUPFAM" id="SSF49785">
    <property type="entry name" value="Galactose-binding domain-like"/>
    <property type="match status" value="1"/>
</dbReference>
<dbReference type="Pfam" id="PF00082">
    <property type="entry name" value="Peptidase_S8"/>
    <property type="match status" value="1"/>
</dbReference>
<reference evidence="9 10" key="1">
    <citation type="submission" date="2018-10" db="EMBL/GenBank/DDBJ databases">
        <title>Genomic Encyclopedia of Archaeal and Bacterial Type Strains, Phase II (KMG-II): from individual species to whole genera.</title>
        <authorList>
            <person name="Goeker M."/>
        </authorList>
    </citation>
    <scope>NUCLEOTIDE SEQUENCE [LARGE SCALE GENOMIC DNA]</scope>
    <source>
        <strain evidence="9 10">DSM 18602</strain>
    </source>
</reference>
<organism evidence="9 10">
    <name type="scientific">Mucilaginibacter gracilis</name>
    <dbReference type="NCBI Taxonomy" id="423350"/>
    <lineage>
        <taxon>Bacteria</taxon>
        <taxon>Pseudomonadati</taxon>
        <taxon>Bacteroidota</taxon>
        <taxon>Sphingobacteriia</taxon>
        <taxon>Sphingobacteriales</taxon>
        <taxon>Sphingobacteriaceae</taxon>
        <taxon>Mucilaginibacter</taxon>
    </lineage>
</organism>
<dbReference type="PANTHER" id="PTHR43399:SF4">
    <property type="entry name" value="CELL WALL-ASSOCIATED PROTEASE"/>
    <property type="match status" value="1"/>
</dbReference>
<keyword evidence="2 5" id="KW-0645">Protease</keyword>
<dbReference type="SUPFAM" id="SSF52743">
    <property type="entry name" value="Subtilisin-like"/>
    <property type="match status" value="1"/>
</dbReference>
<dbReference type="Gene3D" id="2.60.120.380">
    <property type="match status" value="1"/>
</dbReference>
<dbReference type="Gene3D" id="3.40.50.200">
    <property type="entry name" value="Peptidase S8/S53 domain"/>
    <property type="match status" value="1"/>
</dbReference>